<dbReference type="AlphaFoldDB" id="A0AAP6ZPD3"/>
<accession>A0AAP6ZPD3</accession>
<evidence type="ECO:0000313" key="2">
    <source>
        <dbReference type="EMBL" id="NOJ25699.1"/>
    </source>
</evidence>
<comment type="caution">
    <text evidence="2">The sequence shown here is derived from an EMBL/GenBank/DDBJ whole genome shotgun (WGS) entry which is preliminary data.</text>
</comment>
<keyword evidence="1" id="KW-0812">Transmembrane</keyword>
<dbReference type="Proteomes" id="UP000576645">
    <property type="component" value="Unassembled WGS sequence"/>
</dbReference>
<dbReference type="EMBL" id="VTXP01000020">
    <property type="protein sequence ID" value="NOJ25699.1"/>
    <property type="molecule type" value="Genomic_DNA"/>
</dbReference>
<name>A0AAP6ZPD3_9VIBR</name>
<proteinExistence type="predicted"/>
<dbReference type="Pfam" id="PF19067">
    <property type="entry name" value="DUF5763"/>
    <property type="match status" value="1"/>
</dbReference>
<reference evidence="2 3" key="1">
    <citation type="submission" date="2019-09" db="EMBL/GenBank/DDBJ databases">
        <title>Draft genome sequencing and comparative genomics of hatchery-associated Vibrios.</title>
        <authorList>
            <person name="Kehlet-Delgado H."/>
            <person name="Mueller R.S."/>
        </authorList>
    </citation>
    <scope>NUCLEOTIDE SEQUENCE [LARGE SCALE GENOMIC DNA]</scope>
    <source>
        <strain evidence="2 3">09-121-3</strain>
    </source>
</reference>
<evidence type="ECO:0000256" key="1">
    <source>
        <dbReference type="SAM" id="Phobius"/>
    </source>
</evidence>
<evidence type="ECO:0000313" key="3">
    <source>
        <dbReference type="Proteomes" id="UP000576645"/>
    </source>
</evidence>
<feature type="transmembrane region" description="Helical" evidence="1">
    <location>
        <begin position="32"/>
        <end position="59"/>
    </location>
</feature>
<protein>
    <recommendedName>
        <fullName evidence="4">Glycine zipper domain-containing protein</fullName>
    </recommendedName>
</protein>
<evidence type="ECO:0008006" key="4">
    <source>
        <dbReference type="Google" id="ProtNLM"/>
    </source>
</evidence>
<dbReference type="InterPro" id="IPR043914">
    <property type="entry name" value="DUF5763"/>
</dbReference>
<sequence>MKDGKRCTEPVYQDGYCEAHQKSRSFGAAGGAIIGAGTAGLFALGPVGVILGAVAGAVLGTKASEDN</sequence>
<keyword evidence="1" id="KW-1133">Transmembrane helix</keyword>
<dbReference type="RefSeq" id="WP_129542219.1">
    <property type="nucleotide sequence ID" value="NZ_CM004383.1"/>
</dbReference>
<gene>
    <name evidence="2" type="ORF">F0238_23545</name>
</gene>
<organism evidence="2 3">
    <name type="scientific">Vibrio coralliilyticus</name>
    <dbReference type="NCBI Taxonomy" id="190893"/>
    <lineage>
        <taxon>Bacteria</taxon>
        <taxon>Pseudomonadati</taxon>
        <taxon>Pseudomonadota</taxon>
        <taxon>Gammaproteobacteria</taxon>
        <taxon>Vibrionales</taxon>
        <taxon>Vibrionaceae</taxon>
        <taxon>Vibrio</taxon>
    </lineage>
</organism>
<keyword evidence="1" id="KW-0472">Membrane</keyword>